<dbReference type="Proteomes" id="UP000051530">
    <property type="component" value="Unassembled WGS sequence"/>
</dbReference>
<dbReference type="EC" id="3.4.25.1" evidence="3"/>
<keyword evidence="4" id="KW-0963">Cytoplasm</keyword>
<sequence>MHPEQEKIITENKNLLKDAKINPLKTGTTIVGVQTDNCVVLAADTRATNGPIVFDKHCFKLHKISDEIYCAGAGTAADTDRVTEYCASMIRIFENKYRKKAPVKYAVNIISKHLFNYGGFISAAIILAGKYRNKFYLYSISPDGTITPGPYQTMGSGTLAAISVLESHYSPSITNEQACELAANAVKAGILNDLYSGSNVDLVLLDTKTTKVTRNFMEVSASMTGKPLKYDPNSIKITKEEIWNYIEEVNDH</sequence>
<comment type="subcellular location">
    <subcellularLocation>
        <location evidence="2">Nucleus</location>
    </subcellularLocation>
</comment>
<dbReference type="PROSITE" id="PS51476">
    <property type="entry name" value="PROTEASOME_BETA_2"/>
    <property type="match status" value="1"/>
</dbReference>
<dbReference type="GO" id="GO:0005634">
    <property type="term" value="C:nucleus"/>
    <property type="evidence" value="ECO:0007669"/>
    <property type="project" value="UniProtKB-SubCell"/>
</dbReference>
<dbReference type="InterPro" id="IPR001353">
    <property type="entry name" value="Proteasome_sua/b"/>
</dbReference>
<proteinExistence type="predicted"/>
<keyword evidence="6" id="KW-0888">Threonine protease</keyword>
<dbReference type="EMBL" id="LGUB01000763">
    <property type="protein sequence ID" value="KRH92669.1"/>
    <property type="molecule type" value="Genomic_DNA"/>
</dbReference>
<dbReference type="SUPFAM" id="SSF56235">
    <property type="entry name" value="N-terminal nucleophile aminohydrolases (Ntn hydrolases)"/>
    <property type="match status" value="1"/>
</dbReference>
<evidence type="ECO:0000256" key="3">
    <source>
        <dbReference type="ARBA" id="ARBA00012039"/>
    </source>
</evidence>
<keyword evidence="5" id="KW-0645">Protease</keyword>
<dbReference type="InterPro" id="IPR000243">
    <property type="entry name" value="Pept_T1A_subB"/>
</dbReference>
<comment type="catalytic activity">
    <reaction evidence="1">
        <text>Cleavage of peptide bonds with very broad specificity.</text>
        <dbReference type="EC" id="3.4.25.1"/>
    </reaction>
</comment>
<keyword evidence="12" id="KW-1185">Reference proteome</keyword>
<evidence type="ECO:0000256" key="10">
    <source>
        <dbReference type="PIRSR" id="PIRSR600243-1"/>
    </source>
</evidence>
<protein>
    <recommendedName>
        <fullName evidence="3">proteasome endopeptidase complex</fullName>
        <ecNumber evidence="3">3.4.25.1</ecNumber>
    </recommendedName>
</protein>
<dbReference type="VEuPathDB" id="MicrosporidiaDB:M153_3647000180"/>
<dbReference type="Gene3D" id="3.60.20.10">
    <property type="entry name" value="Glutamine Phosphoribosylpyrophosphate, subunit 1, domain 1"/>
    <property type="match status" value="1"/>
</dbReference>
<evidence type="ECO:0000256" key="9">
    <source>
        <dbReference type="ARBA" id="ARBA00023242"/>
    </source>
</evidence>
<dbReference type="PRINTS" id="PR00141">
    <property type="entry name" value="PROTEASOME"/>
</dbReference>
<dbReference type="OrthoDB" id="429533at2759"/>
<dbReference type="GO" id="GO:0043161">
    <property type="term" value="P:proteasome-mediated ubiquitin-dependent protein catabolic process"/>
    <property type="evidence" value="ECO:0007669"/>
    <property type="project" value="EnsemblFungi"/>
</dbReference>
<evidence type="ECO:0000256" key="6">
    <source>
        <dbReference type="ARBA" id="ARBA00022698"/>
    </source>
</evidence>
<evidence type="ECO:0000256" key="4">
    <source>
        <dbReference type="ARBA" id="ARBA00022490"/>
    </source>
</evidence>
<organism evidence="11 12">
    <name type="scientific">Pseudoloma neurophilia</name>
    <dbReference type="NCBI Taxonomy" id="146866"/>
    <lineage>
        <taxon>Eukaryota</taxon>
        <taxon>Fungi</taxon>
        <taxon>Fungi incertae sedis</taxon>
        <taxon>Microsporidia</taxon>
        <taxon>Pseudoloma</taxon>
    </lineage>
</organism>
<dbReference type="InterPro" id="IPR029055">
    <property type="entry name" value="Ntn_hydrolases_N"/>
</dbReference>
<evidence type="ECO:0000256" key="1">
    <source>
        <dbReference type="ARBA" id="ARBA00001198"/>
    </source>
</evidence>
<evidence type="ECO:0000256" key="7">
    <source>
        <dbReference type="ARBA" id="ARBA00022801"/>
    </source>
</evidence>
<feature type="active site" description="Nucleophile" evidence="10">
    <location>
        <position position="28"/>
    </location>
</feature>
<name>A0A0R0LT63_9MICR</name>
<evidence type="ECO:0000256" key="8">
    <source>
        <dbReference type="ARBA" id="ARBA00022942"/>
    </source>
</evidence>
<gene>
    <name evidence="11" type="ORF">M153_3647000180</name>
</gene>
<dbReference type="GO" id="GO:0010499">
    <property type="term" value="P:proteasomal ubiquitin-independent protein catabolic process"/>
    <property type="evidence" value="ECO:0007669"/>
    <property type="project" value="EnsemblFungi"/>
</dbReference>
<dbReference type="PANTHER" id="PTHR32194:SF4">
    <property type="entry name" value="PROTEASOME SUBUNIT BETA TYPE-7"/>
    <property type="match status" value="1"/>
</dbReference>
<keyword evidence="8 11" id="KW-0647">Proteasome</keyword>
<dbReference type="Pfam" id="PF00227">
    <property type="entry name" value="Proteasome"/>
    <property type="match status" value="1"/>
</dbReference>
<evidence type="ECO:0000313" key="12">
    <source>
        <dbReference type="Proteomes" id="UP000051530"/>
    </source>
</evidence>
<comment type="caution">
    <text evidence="11">The sequence shown here is derived from an EMBL/GenBank/DDBJ whole genome shotgun (WGS) entry which is preliminary data.</text>
</comment>
<evidence type="ECO:0000313" key="11">
    <source>
        <dbReference type="EMBL" id="KRH92669.1"/>
    </source>
</evidence>
<evidence type="ECO:0000256" key="5">
    <source>
        <dbReference type="ARBA" id="ARBA00022670"/>
    </source>
</evidence>
<dbReference type="GO" id="GO:0034515">
    <property type="term" value="C:proteasome storage granule"/>
    <property type="evidence" value="ECO:0007669"/>
    <property type="project" value="EnsemblFungi"/>
</dbReference>
<dbReference type="InterPro" id="IPR023333">
    <property type="entry name" value="Proteasome_suB-type"/>
</dbReference>
<keyword evidence="9" id="KW-0539">Nucleus</keyword>
<dbReference type="AlphaFoldDB" id="A0A0R0LT63"/>
<evidence type="ECO:0000256" key="2">
    <source>
        <dbReference type="ARBA" id="ARBA00004123"/>
    </source>
</evidence>
<reference evidence="11 12" key="1">
    <citation type="submission" date="2015-07" db="EMBL/GenBank/DDBJ databases">
        <title>The genome of Pseudoloma neurophilia, a relevant intracellular parasite of the zebrafish.</title>
        <authorList>
            <person name="Ndikumana S."/>
            <person name="Pelin A."/>
            <person name="Sanders J."/>
            <person name="Corradi N."/>
        </authorList>
    </citation>
    <scope>NUCLEOTIDE SEQUENCE [LARGE SCALE GENOMIC DNA]</scope>
    <source>
        <strain evidence="11 12">MK1</strain>
    </source>
</reference>
<dbReference type="GO" id="GO:0004298">
    <property type="term" value="F:threonine-type endopeptidase activity"/>
    <property type="evidence" value="ECO:0007669"/>
    <property type="project" value="UniProtKB-KW"/>
</dbReference>
<dbReference type="PANTHER" id="PTHR32194">
    <property type="entry name" value="METALLOPROTEASE TLDD"/>
    <property type="match status" value="1"/>
</dbReference>
<accession>A0A0R0LT63</accession>
<keyword evidence="7" id="KW-0378">Hydrolase</keyword>
<dbReference type="GO" id="GO:0019774">
    <property type="term" value="C:proteasome core complex, beta-subunit complex"/>
    <property type="evidence" value="ECO:0007669"/>
    <property type="project" value="EnsemblFungi"/>
</dbReference>